<evidence type="ECO:0000313" key="3">
    <source>
        <dbReference type="Proteomes" id="UP000014074"/>
    </source>
</evidence>
<sequence length="434" mass="49451">MCIKVIYHNRYADGTRDITEHVDICRPGGPMCPAPYICEKDRRFGVTKHQLASSPHRGQSPLSLTDRVPAPFYSEHLRPPTPRSGHGSGSERESDLERSFKRRSGVYVNGEKVLDLNRRKHERRAERPVVLEPTYRAPAAPMPPPIPIPIPRIRRSTTMPSGGPFVVDATPPAAEKRPKPIIIENTNRRSKHESKSNSLESDVLKRHGSRKERDYLEPHPHHRRSSRSPLEMYAADDDFERAERRRRREMRAQRVQEPAPVPAADVYGSSPFGSSWGSSTAADTRVATPVIVNASPAVTEVKKELRWEDQQRAKHNANIKSRPKLGRSATVTEKPTLHGEVKSILKNGQETKDDLDQLYASLRGLGLNDKVAGAQRFPRQEDGLSRELQEEQEYRDRLKNRFSMPSRRFTVEKGGTGKRRTEVFYPEEGRYKWM</sequence>
<dbReference type="GeneID" id="19325251"/>
<dbReference type="AlphaFoldDB" id="R8BK35"/>
<dbReference type="RefSeq" id="XP_007915509.1">
    <property type="nucleotide sequence ID" value="XM_007917318.1"/>
</dbReference>
<accession>R8BK35</accession>
<dbReference type="EMBL" id="KB933133">
    <property type="protein sequence ID" value="EON99718.1"/>
    <property type="molecule type" value="Genomic_DNA"/>
</dbReference>
<evidence type="ECO:0000313" key="2">
    <source>
        <dbReference type="EMBL" id="EON99718.1"/>
    </source>
</evidence>
<evidence type="ECO:0000256" key="1">
    <source>
        <dbReference type="SAM" id="MobiDB-lite"/>
    </source>
</evidence>
<gene>
    <name evidence="2" type="ORF">UCRPA7_4767</name>
</gene>
<organism evidence="2 3">
    <name type="scientific">Phaeoacremonium minimum (strain UCR-PA7)</name>
    <name type="common">Esca disease fungus</name>
    <name type="synonym">Togninia minima</name>
    <dbReference type="NCBI Taxonomy" id="1286976"/>
    <lineage>
        <taxon>Eukaryota</taxon>
        <taxon>Fungi</taxon>
        <taxon>Dikarya</taxon>
        <taxon>Ascomycota</taxon>
        <taxon>Pezizomycotina</taxon>
        <taxon>Sordariomycetes</taxon>
        <taxon>Sordariomycetidae</taxon>
        <taxon>Togniniales</taxon>
        <taxon>Togniniaceae</taxon>
        <taxon>Phaeoacremonium</taxon>
    </lineage>
</organism>
<dbReference type="KEGG" id="tmn:UCRPA7_4767"/>
<name>R8BK35_PHAM7</name>
<feature type="compositionally biased region" description="Basic and acidic residues" evidence="1">
    <location>
        <begin position="89"/>
        <end position="99"/>
    </location>
</feature>
<dbReference type="OrthoDB" id="3439480at2759"/>
<dbReference type="HOGENOM" id="CLU_631908_0_0_1"/>
<reference evidence="3" key="1">
    <citation type="journal article" date="2013" name="Genome Announc.">
        <title>Draft genome sequence of the ascomycete Phaeoacremonium aleophilum strain UCR-PA7, a causal agent of the esca disease complex in grapevines.</title>
        <authorList>
            <person name="Blanco-Ulate B."/>
            <person name="Rolshausen P."/>
            <person name="Cantu D."/>
        </authorList>
    </citation>
    <scope>NUCLEOTIDE SEQUENCE [LARGE SCALE GENOMIC DNA]</scope>
    <source>
        <strain evidence="3">UCR-PA7</strain>
    </source>
</reference>
<feature type="region of interest" description="Disordered" evidence="1">
    <location>
        <begin position="72"/>
        <end position="103"/>
    </location>
</feature>
<dbReference type="Proteomes" id="UP000014074">
    <property type="component" value="Unassembled WGS sequence"/>
</dbReference>
<keyword evidence="3" id="KW-1185">Reference proteome</keyword>
<feature type="region of interest" description="Disordered" evidence="1">
    <location>
        <begin position="186"/>
        <end position="266"/>
    </location>
</feature>
<protein>
    <submittedName>
        <fullName evidence="2">Uncharacterized protein</fullName>
    </submittedName>
</protein>
<proteinExistence type="predicted"/>
<dbReference type="eggNOG" id="ENOG502R6SS">
    <property type="taxonomic scope" value="Eukaryota"/>
</dbReference>